<dbReference type="EMBL" id="LS991951">
    <property type="protein sequence ID" value="SYV96962.1"/>
    <property type="molecule type" value="Genomic_DNA"/>
</dbReference>
<organism evidence="2 3">
    <name type="scientific">Mycoplasmopsis edwardii</name>
    <dbReference type="NCBI Taxonomy" id="53558"/>
    <lineage>
        <taxon>Bacteria</taxon>
        <taxon>Bacillati</taxon>
        <taxon>Mycoplasmatota</taxon>
        <taxon>Mycoplasmoidales</taxon>
        <taxon>Metamycoplasmataceae</taxon>
        <taxon>Mycoplasmopsis</taxon>
    </lineage>
</organism>
<dbReference type="KEGG" id="medw:NCTC10132_00316"/>
<keyword evidence="1" id="KW-1133">Transmembrane helix</keyword>
<proteinExistence type="predicted"/>
<protein>
    <submittedName>
        <fullName evidence="2">Uncharacterized protein</fullName>
    </submittedName>
</protein>
<keyword evidence="1" id="KW-0472">Membrane</keyword>
<gene>
    <name evidence="2" type="ORF">NCTC10132_00316</name>
</gene>
<name>A0A3B0PJK0_9BACT</name>
<sequence length="49" mass="5861">MREVSTFFYILVTNIVINILYPKYKKVSLTIVSSNPEKVLAYFKLINYW</sequence>
<dbReference type="Proteomes" id="UP000257559">
    <property type="component" value="Chromosome"/>
</dbReference>
<accession>A0A3B0PJK0</accession>
<evidence type="ECO:0000256" key="1">
    <source>
        <dbReference type="SAM" id="Phobius"/>
    </source>
</evidence>
<reference evidence="3" key="1">
    <citation type="submission" date="2018-06" db="EMBL/GenBank/DDBJ databases">
        <authorList>
            <consortium name="Pathogen Informatics"/>
        </authorList>
    </citation>
    <scope>NUCLEOTIDE SEQUENCE [LARGE SCALE GENOMIC DNA]</scope>
    <source>
        <strain evidence="3">NCTC10132</strain>
    </source>
</reference>
<dbReference type="AlphaFoldDB" id="A0A3B0PJK0"/>
<evidence type="ECO:0000313" key="2">
    <source>
        <dbReference type="EMBL" id="SYV96962.1"/>
    </source>
</evidence>
<keyword evidence="3" id="KW-1185">Reference proteome</keyword>
<keyword evidence="1" id="KW-0812">Transmembrane</keyword>
<feature type="non-terminal residue" evidence="2">
    <location>
        <position position="49"/>
    </location>
</feature>
<feature type="transmembrane region" description="Helical" evidence="1">
    <location>
        <begin position="6"/>
        <end position="24"/>
    </location>
</feature>
<evidence type="ECO:0000313" key="3">
    <source>
        <dbReference type="Proteomes" id="UP000257559"/>
    </source>
</evidence>